<dbReference type="EMBL" id="JAWONS010000109">
    <property type="protein sequence ID" value="MDW2797398.1"/>
    <property type="molecule type" value="Genomic_DNA"/>
</dbReference>
<gene>
    <name evidence="2" type="ORF">RZO55_07390</name>
</gene>
<name>A0ABU4GKD5_9CLOT</name>
<evidence type="ECO:0000256" key="1">
    <source>
        <dbReference type="SAM" id="Phobius"/>
    </source>
</evidence>
<proteinExistence type="predicted"/>
<keyword evidence="1" id="KW-0472">Membrane</keyword>
<accession>A0ABU4GKD5</accession>
<reference evidence="2 3" key="1">
    <citation type="submission" date="2023-10" db="EMBL/GenBank/DDBJ databases">
        <title>A novel Glycoside Hydrolase 43-Like Enzyme from Clostrdium boliviensis is an Endo-xylanase, and a Candidate for Xylooligosaccharides Production from Different Xylan Substrates.</title>
        <authorList>
            <person name="Alvarez M.T."/>
            <person name="Rocabado-Villegas L.R."/>
            <person name="Salas-Veizaga D.M."/>
            <person name="Linares-Pasten J.A."/>
            <person name="Gudmundsdottir E.E."/>
            <person name="Hreggvidsson G.O."/>
            <person name="Adlercreutz P."/>
            <person name="Nordberg Karlsson E."/>
        </authorList>
    </citation>
    <scope>NUCLEOTIDE SEQUENCE [LARGE SCALE GENOMIC DNA]</scope>
    <source>
        <strain evidence="2 3">E-1</strain>
    </source>
</reference>
<evidence type="ECO:0000313" key="3">
    <source>
        <dbReference type="Proteomes" id="UP001276854"/>
    </source>
</evidence>
<keyword evidence="3" id="KW-1185">Reference proteome</keyword>
<keyword evidence="1" id="KW-1133">Transmembrane helix</keyword>
<dbReference type="Proteomes" id="UP001276854">
    <property type="component" value="Unassembled WGS sequence"/>
</dbReference>
<keyword evidence="1" id="KW-0812">Transmembrane</keyword>
<feature type="transmembrane region" description="Helical" evidence="1">
    <location>
        <begin position="72"/>
        <end position="90"/>
    </location>
</feature>
<organism evidence="2 3">
    <name type="scientific">Clostridium boliviensis</name>
    <dbReference type="NCBI Taxonomy" id="318465"/>
    <lineage>
        <taxon>Bacteria</taxon>
        <taxon>Bacillati</taxon>
        <taxon>Bacillota</taxon>
        <taxon>Clostridia</taxon>
        <taxon>Eubacteriales</taxon>
        <taxon>Clostridiaceae</taxon>
        <taxon>Clostridium</taxon>
    </lineage>
</organism>
<feature type="transmembrane region" description="Helical" evidence="1">
    <location>
        <begin position="138"/>
        <end position="160"/>
    </location>
</feature>
<sequence length="272" mass="32254">MNKKSMHKKERDIFFEDVDGYIVFVIVTLVFAIIEFLKIHVSTLMNNYVWIYEFAKKIYCNLDINTLFSTQVMVAALMLSVVAIIAGNVNDRCLNVSYKRIFFKSFIYKNNYITLAFKMLITILLGVFEFLFVLRGTLFFTLICTLYFLFQMLEMTYVMISKKSLIYIRLYYYINFNSDVLKICVNKVRDWKISVESHNQYIIQELVLLKLIGDKSNESDKTMCNNHALELMSKEKKYLINNIDKKIDKTHLFDDPDDKTSFQVWLEELLSR</sequence>
<evidence type="ECO:0000313" key="2">
    <source>
        <dbReference type="EMBL" id="MDW2797398.1"/>
    </source>
</evidence>
<protein>
    <submittedName>
        <fullName evidence="2">Uncharacterized protein</fullName>
    </submittedName>
</protein>
<comment type="caution">
    <text evidence="2">The sequence shown here is derived from an EMBL/GenBank/DDBJ whole genome shotgun (WGS) entry which is preliminary data.</text>
</comment>
<dbReference type="RefSeq" id="WP_318063649.1">
    <property type="nucleotide sequence ID" value="NZ_JAWONS010000109.1"/>
</dbReference>
<feature type="transmembrane region" description="Helical" evidence="1">
    <location>
        <begin position="21"/>
        <end position="41"/>
    </location>
</feature>
<feature type="transmembrane region" description="Helical" evidence="1">
    <location>
        <begin position="111"/>
        <end position="132"/>
    </location>
</feature>